<reference evidence="1" key="1">
    <citation type="submission" date="2016-05" db="EMBL/GenBank/DDBJ databases">
        <authorList>
            <person name="Lavstsen T."/>
            <person name="Jespersen J.S."/>
        </authorList>
    </citation>
    <scope>NUCLEOTIDE SEQUENCE</scope>
    <source>
        <tissue evidence="1">Brain</tissue>
    </source>
</reference>
<proteinExistence type="predicted"/>
<dbReference type="AlphaFoldDB" id="A0A1A8UZ98"/>
<evidence type="ECO:0000313" key="1">
    <source>
        <dbReference type="EMBL" id="SBS53410.1"/>
    </source>
</evidence>
<gene>
    <name evidence="1" type="primary">Nfu_g_1_012753</name>
</gene>
<organism evidence="1">
    <name type="scientific">Nothobranchius furzeri</name>
    <name type="common">Turquoise killifish</name>
    <dbReference type="NCBI Taxonomy" id="105023"/>
    <lineage>
        <taxon>Eukaryota</taxon>
        <taxon>Metazoa</taxon>
        <taxon>Chordata</taxon>
        <taxon>Craniata</taxon>
        <taxon>Vertebrata</taxon>
        <taxon>Euteleostomi</taxon>
        <taxon>Actinopterygii</taxon>
        <taxon>Neopterygii</taxon>
        <taxon>Teleostei</taxon>
        <taxon>Neoteleostei</taxon>
        <taxon>Acanthomorphata</taxon>
        <taxon>Ovalentaria</taxon>
        <taxon>Atherinomorphae</taxon>
        <taxon>Cyprinodontiformes</taxon>
        <taxon>Nothobranchiidae</taxon>
        <taxon>Nothobranchius</taxon>
    </lineage>
</organism>
<dbReference type="EMBL" id="HAEJ01012953">
    <property type="protein sequence ID" value="SBS53410.1"/>
    <property type="molecule type" value="Transcribed_RNA"/>
</dbReference>
<name>A0A1A8UZ98_NOTFU</name>
<reference evidence="1" key="2">
    <citation type="submission" date="2016-06" db="EMBL/GenBank/DDBJ databases">
        <title>The genome of a short-lived fish provides insights into sex chromosome evolution and the genetic control of aging.</title>
        <authorList>
            <person name="Reichwald K."/>
            <person name="Felder M."/>
            <person name="Petzold A."/>
            <person name="Koch P."/>
            <person name="Groth M."/>
            <person name="Platzer M."/>
        </authorList>
    </citation>
    <scope>NUCLEOTIDE SEQUENCE</scope>
    <source>
        <tissue evidence="1">Brain</tissue>
    </source>
</reference>
<accession>A0A1A8UZ98</accession>
<protein>
    <submittedName>
        <fullName evidence="1">Uncharacterized protein</fullName>
    </submittedName>
</protein>
<sequence>MSVLHLVKMRRRARNVQKVNILPCHSLICMFCGVTPNKAIKGDGSTETFNTLGKVSKIENQKLCSLGQVQNMWTRSAESCLHLSHTGSTSDLILDNLAFDQCNL</sequence>